<feature type="region of interest" description="Disordered" evidence="1">
    <location>
        <begin position="154"/>
        <end position="216"/>
    </location>
</feature>
<feature type="domain" description="HTH myb-type" evidence="3">
    <location>
        <begin position="224"/>
        <end position="273"/>
    </location>
</feature>
<dbReference type="SMART" id="SM00717">
    <property type="entry name" value="SANT"/>
    <property type="match status" value="3"/>
</dbReference>
<evidence type="ECO:0000313" key="5">
    <source>
        <dbReference type="Proteomes" id="UP000325113"/>
    </source>
</evidence>
<comment type="caution">
    <text evidence="4">The sequence shown here is derived from an EMBL/GenBank/DDBJ whole genome shotgun (WGS) entry which is preliminary data.</text>
</comment>
<feature type="compositionally biased region" description="Low complexity" evidence="1">
    <location>
        <begin position="505"/>
        <end position="520"/>
    </location>
</feature>
<evidence type="ECO:0000256" key="1">
    <source>
        <dbReference type="SAM" id="MobiDB-lite"/>
    </source>
</evidence>
<feature type="compositionally biased region" description="Acidic residues" evidence="1">
    <location>
        <begin position="172"/>
        <end position="181"/>
    </location>
</feature>
<dbReference type="PROSITE" id="PS50090">
    <property type="entry name" value="MYB_LIKE"/>
    <property type="match status" value="3"/>
</dbReference>
<dbReference type="GO" id="GO:0005634">
    <property type="term" value="C:nucleus"/>
    <property type="evidence" value="ECO:0007669"/>
    <property type="project" value="TreeGrafter"/>
</dbReference>
<reference evidence="4 5" key="1">
    <citation type="submission" date="2019-07" db="EMBL/GenBank/DDBJ databases">
        <title>Genomes of Cafeteria roenbergensis.</title>
        <authorList>
            <person name="Fischer M.G."/>
            <person name="Hackl T."/>
            <person name="Roman M."/>
        </authorList>
    </citation>
    <scope>NUCLEOTIDE SEQUENCE [LARGE SCALE GENOMIC DNA]</scope>
    <source>
        <strain evidence="4 5">Cflag</strain>
    </source>
</reference>
<dbReference type="PROSITE" id="PS51294">
    <property type="entry name" value="HTH_MYB"/>
    <property type="match status" value="3"/>
</dbReference>
<evidence type="ECO:0000313" key="4">
    <source>
        <dbReference type="EMBL" id="KAA0166570.1"/>
    </source>
</evidence>
<dbReference type="GO" id="GO:0000978">
    <property type="term" value="F:RNA polymerase II cis-regulatory region sequence-specific DNA binding"/>
    <property type="evidence" value="ECO:0007669"/>
    <property type="project" value="TreeGrafter"/>
</dbReference>
<feature type="domain" description="Myb-like" evidence="2">
    <location>
        <begin position="276"/>
        <end position="330"/>
    </location>
</feature>
<name>A0A5A8DRW7_CAFRO</name>
<feature type="domain" description="HTH myb-type" evidence="3">
    <location>
        <begin position="335"/>
        <end position="385"/>
    </location>
</feature>
<evidence type="ECO:0000259" key="2">
    <source>
        <dbReference type="PROSITE" id="PS50090"/>
    </source>
</evidence>
<feature type="domain" description="Myb-like" evidence="2">
    <location>
        <begin position="331"/>
        <end position="381"/>
    </location>
</feature>
<dbReference type="SUPFAM" id="SSF46689">
    <property type="entry name" value="Homeodomain-like"/>
    <property type="match status" value="2"/>
</dbReference>
<feature type="domain" description="Myb-like" evidence="2">
    <location>
        <begin position="224"/>
        <end position="269"/>
    </location>
</feature>
<dbReference type="GO" id="GO:0000981">
    <property type="term" value="F:DNA-binding transcription factor activity, RNA polymerase II-specific"/>
    <property type="evidence" value="ECO:0007669"/>
    <property type="project" value="TreeGrafter"/>
</dbReference>
<feature type="region of interest" description="Disordered" evidence="1">
    <location>
        <begin position="1"/>
        <end position="130"/>
    </location>
</feature>
<dbReference type="Gene3D" id="1.10.10.60">
    <property type="entry name" value="Homeodomain-like"/>
    <property type="match status" value="3"/>
</dbReference>
<dbReference type="Proteomes" id="UP000325113">
    <property type="component" value="Unassembled WGS sequence"/>
</dbReference>
<dbReference type="PANTHER" id="PTHR45614:SF25">
    <property type="entry name" value="MYB PROTEIN"/>
    <property type="match status" value="1"/>
</dbReference>
<feature type="compositionally biased region" description="Basic and acidic residues" evidence="1">
    <location>
        <begin position="492"/>
        <end position="504"/>
    </location>
</feature>
<dbReference type="CDD" id="cd00167">
    <property type="entry name" value="SANT"/>
    <property type="match status" value="3"/>
</dbReference>
<feature type="compositionally biased region" description="Low complexity" evidence="1">
    <location>
        <begin position="154"/>
        <end position="170"/>
    </location>
</feature>
<dbReference type="EMBL" id="VLTM01000008">
    <property type="protein sequence ID" value="KAA0166570.1"/>
    <property type="molecule type" value="Genomic_DNA"/>
</dbReference>
<evidence type="ECO:0000259" key="3">
    <source>
        <dbReference type="PROSITE" id="PS51294"/>
    </source>
</evidence>
<feature type="domain" description="HTH myb-type" evidence="3">
    <location>
        <begin position="281"/>
        <end position="334"/>
    </location>
</feature>
<dbReference type="InterPro" id="IPR009057">
    <property type="entry name" value="Homeodomain-like_sf"/>
</dbReference>
<dbReference type="Pfam" id="PF00249">
    <property type="entry name" value="Myb_DNA-binding"/>
    <property type="match status" value="1"/>
</dbReference>
<dbReference type="InterPro" id="IPR050560">
    <property type="entry name" value="MYB_TF"/>
</dbReference>
<dbReference type="AlphaFoldDB" id="A0A5A8DRW7"/>
<dbReference type="InterPro" id="IPR001005">
    <property type="entry name" value="SANT/Myb"/>
</dbReference>
<proteinExistence type="predicted"/>
<feature type="compositionally biased region" description="Low complexity" evidence="1">
    <location>
        <begin position="100"/>
        <end position="130"/>
    </location>
</feature>
<gene>
    <name evidence="4" type="ORF">FNF31_01348</name>
</gene>
<feature type="compositionally biased region" description="Low complexity" evidence="1">
    <location>
        <begin position="188"/>
        <end position="210"/>
    </location>
</feature>
<feature type="region of interest" description="Disordered" evidence="1">
    <location>
        <begin position="477"/>
        <end position="531"/>
    </location>
</feature>
<dbReference type="PANTHER" id="PTHR45614">
    <property type="entry name" value="MYB PROTEIN-RELATED"/>
    <property type="match status" value="1"/>
</dbReference>
<accession>A0A5A8DRW7</accession>
<protein>
    <submittedName>
        <fullName evidence="4">Uncharacterized protein</fullName>
    </submittedName>
</protein>
<dbReference type="InterPro" id="IPR017930">
    <property type="entry name" value="Myb_dom"/>
</dbReference>
<sequence>MADPGFFVVPPRRQLKRAQPSPADSAISPSGSTAPAAGKRVDTKRTPQQMRTSVAFPGDDAWDTRMPWGTQATNASVRGALPQLPSASAKGSGAGRSRLPSPAASGAAWPAFGPDEGAGQSSSGSSSSAAARSAAAPPALFDVSASAATTGAGISDATGVLGRSGAAGSGEDVGDEDGDDGDMGRSPSGLRPASRASGSRASGSRAGSLGEADIPDDVSAAGKKWSVGEDARLRDAVDVFGTADWKRVAAAVGNGRTTKSVRARWAKLQSGEAARVEARARGAWSKQDDEDLRRLVLDYGGPEAAKWSMIAKDLGERDGKQCRDRWYNHVDPTINHSHWTDEEDDVLFCGQVVIGNRWSEIARIVNRRTENMVKNRYNSRARQRWLERKHSEGFENAAAFGRSANVDVLVRRVQRLAVLRDARAAGREISAEVNEDAEAAAYRASQVLRALLDNLGKPLPEGIAEPDAALTEALQPAAVRRRRARSGPKSASHSERHGAAEAAHRSSSSSSAAAGQARGPSGSGPGEAPGAQTLDPFVAAALVAATAAAAAGDAATAGLIMEPTVLPRLASLLHPQRIVEAILAPSDHAGAASAAGPPPPEVIRARLEQFVQQCHLAPSAGRQTDASCGC</sequence>
<organism evidence="4 5">
    <name type="scientific">Cafeteria roenbergensis</name>
    <name type="common">Marine flagellate</name>
    <dbReference type="NCBI Taxonomy" id="33653"/>
    <lineage>
        <taxon>Eukaryota</taxon>
        <taxon>Sar</taxon>
        <taxon>Stramenopiles</taxon>
        <taxon>Bigyra</taxon>
        <taxon>Opalozoa</taxon>
        <taxon>Bicosoecida</taxon>
        <taxon>Cafeteriaceae</taxon>
        <taxon>Cafeteria</taxon>
    </lineage>
</organism>
<dbReference type="Pfam" id="PF13921">
    <property type="entry name" value="Myb_DNA-bind_6"/>
    <property type="match status" value="1"/>
</dbReference>